<gene>
    <name evidence="9" type="ORF">XPG1_1070</name>
</gene>
<dbReference type="EMBL" id="FO704551">
    <property type="protein sequence ID" value="CDG20725.1"/>
    <property type="molecule type" value="Genomic_DNA"/>
</dbReference>
<sequence>MKPRLFFIFAPFVLLLIFFFSLSFGMNIASFSQIYAALTQSEPQDYEQAVILYQRLPRALISVYVGAVMACSGLVFQGLIRNPLASSSTLGINAGATMFVITGAIVFSLDLTLQGIAALFGGLFGFLSSLLISRLAGVNSVSRDLLLILAGTLIAMLYLGVSNAVLLAHPTVRTEYLSWLAGAINHVYMTRLHHFWWFGLLALIILLLLARPLTLILIGYEKAHSIGVNATLVSRIALIAAIVASSSAVAICGPIGFVGLIVPHIVKPLVGQNFMLSLPACALTGASVCLIANLCAQTLFQPYVIHTGVLMDFLGGLFFIWIIRKRYLSTTSARLL</sequence>
<dbReference type="OrthoDB" id="9055647at2"/>
<keyword evidence="3" id="KW-0813">Transport</keyword>
<dbReference type="KEGG" id="xpo:XPG1_1070"/>
<comment type="similarity">
    <text evidence="2">Belongs to the binding-protein-dependent transport system permease family. FecCD subfamily.</text>
</comment>
<dbReference type="SUPFAM" id="SSF81345">
    <property type="entry name" value="ABC transporter involved in vitamin B12 uptake, BtuC"/>
    <property type="match status" value="1"/>
</dbReference>
<feature type="transmembrane region" description="Helical" evidence="8">
    <location>
        <begin position="115"/>
        <end position="133"/>
    </location>
</feature>
<dbReference type="HOGENOM" id="CLU_013016_1_0_6"/>
<feature type="transmembrane region" description="Helical" evidence="8">
    <location>
        <begin position="195"/>
        <end position="220"/>
    </location>
</feature>
<evidence type="ECO:0000256" key="4">
    <source>
        <dbReference type="ARBA" id="ARBA00022475"/>
    </source>
</evidence>
<dbReference type="InterPro" id="IPR000522">
    <property type="entry name" value="ABC_transptr_permease_BtuC"/>
</dbReference>
<keyword evidence="4" id="KW-1003">Cell membrane</keyword>
<name>A0A068R3R9_9GAMM</name>
<comment type="subcellular location">
    <subcellularLocation>
        <location evidence="1">Cell membrane</location>
        <topology evidence="1">Multi-pass membrane protein</topology>
    </subcellularLocation>
</comment>
<proteinExistence type="inferred from homology"/>
<reference evidence="9 10" key="1">
    <citation type="submission" date="2013-07" db="EMBL/GenBank/DDBJ databases">
        <authorList>
            <person name="Genoscope - CEA"/>
        </authorList>
    </citation>
    <scope>NUCLEOTIDE SEQUENCE [LARGE SCALE GENOMIC DNA]</scope>
    <source>
        <strain evidence="9 10">G6</strain>
    </source>
</reference>
<evidence type="ECO:0000256" key="7">
    <source>
        <dbReference type="ARBA" id="ARBA00023136"/>
    </source>
</evidence>
<evidence type="ECO:0000313" key="10">
    <source>
        <dbReference type="Proteomes" id="UP000032735"/>
    </source>
</evidence>
<evidence type="ECO:0000313" key="9">
    <source>
        <dbReference type="EMBL" id="CDG20725.1"/>
    </source>
</evidence>
<accession>A0A068R3R9</accession>
<dbReference type="Pfam" id="PF01032">
    <property type="entry name" value="FecCD"/>
    <property type="match status" value="1"/>
</dbReference>
<dbReference type="PANTHER" id="PTHR30472">
    <property type="entry name" value="FERRIC ENTEROBACTIN TRANSPORT SYSTEM PERMEASE PROTEIN"/>
    <property type="match status" value="1"/>
</dbReference>
<evidence type="ECO:0000256" key="6">
    <source>
        <dbReference type="ARBA" id="ARBA00022989"/>
    </source>
</evidence>
<evidence type="ECO:0000256" key="5">
    <source>
        <dbReference type="ARBA" id="ARBA00022692"/>
    </source>
</evidence>
<dbReference type="GO" id="GO:0005886">
    <property type="term" value="C:plasma membrane"/>
    <property type="evidence" value="ECO:0007669"/>
    <property type="project" value="UniProtKB-SubCell"/>
</dbReference>
<feature type="transmembrane region" description="Helical" evidence="8">
    <location>
        <begin position="145"/>
        <end position="168"/>
    </location>
</feature>
<organism evidence="9 10">
    <name type="scientific">Xenorhabdus poinarii G6</name>
    <dbReference type="NCBI Taxonomy" id="1354304"/>
    <lineage>
        <taxon>Bacteria</taxon>
        <taxon>Pseudomonadati</taxon>
        <taxon>Pseudomonadota</taxon>
        <taxon>Gammaproteobacteria</taxon>
        <taxon>Enterobacterales</taxon>
        <taxon>Morganellaceae</taxon>
        <taxon>Xenorhabdus</taxon>
    </lineage>
</organism>
<keyword evidence="5 8" id="KW-0812">Transmembrane</keyword>
<evidence type="ECO:0000256" key="2">
    <source>
        <dbReference type="ARBA" id="ARBA00007935"/>
    </source>
</evidence>
<dbReference type="RefSeq" id="WP_045958060.1">
    <property type="nucleotide sequence ID" value="NZ_FO704551.1"/>
</dbReference>
<dbReference type="InterPro" id="IPR037294">
    <property type="entry name" value="ABC_BtuC-like"/>
</dbReference>
<evidence type="ECO:0000256" key="3">
    <source>
        <dbReference type="ARBA" id="ARBA00022448"/>
    </source>
</evidence>
<dbReference type="CDD" id="cd06550">
    <property type="entry name" value="TM_ABC_iron-siderophores_like"/>
    <property type="match status" value="1"/>
</dbReference>
<keyword evidence="6 8" id="KW-1133">Transmembrane helix</keyword>
<evidence type="ECO:0000256" key="1">
    <source>
        <dbReference type="ARBA" id="ARBA00004651"/>
    </source>
</evidence>
<protein>
    <submittedName>
        <fullName evidence="9">Transport system permease protein</fullName>
    </submittedName>
</protein>
<feature type="transmembrane region" description="Helical" evidence="8">
    <location>
        <begin position="274"/>
        <end position="296"/>
    </location>
</feature>
<evidence type="ECO:0000256" key="8">
    <source>
        <dbReference type="SAM" id="Phobius"/>
    </source>
</evidence>
<dbReference type="Gene3D" id="1.10.3470.10">
    <property type="entry name" value="ABC transporter involved in vitamin B12 uptake, BtuC"/>
    <property type="match status" value="1"/>
</dbReference>
<dbReference type="GO" id="GO:0022857">
    <property type="term" value="F:transmembrane transporter activity"/>
    <property type="evidence" value="ECO:0007669"/>
    <property type="project" value="InterPro"/>
</dbReference>
<dbReference type="Proteomes" id="UP000032735">
    <property type="component" value="Chromosome"/>
</dbReference>
<feature type="transmembrane region" description="Helical" evidence="8">
    <location>
        <begin position="92"/>
        <end position="109"/>
    </location>
</feature>
<dbReference type="AlphaFoldDB" id="A0A068R3R9"/>
<feature type="transmembrane region" description="Helical" evidence="8">
    <location>
        <begin position="232"/>
        <end position="262"/>
    </location>
</feature>
<feature type="transmembrane region" description="Helical" evidence="8">
    <location>
        <begin position="303"/>
        <end position="323"/>
    </location>
</feature>
<dbReference type="PANTHER" id="PTHR30472:SF25">
    <property type="entry name" value="ABC TRANSPORTER PERMEASE PROTEIN MJ0876-RELATED"/>
    <property type="match status" value="1"/>
</dbReference>
<dbReference type="STRING" id="1354304.XPG1_1070"/>
<feature type="transmembrane region" description="Helical" evidence="8">
    <location>
        <begin position="60"/>
        <end position="80"/>
    </location>
</feature>
<keyword evidence="7 8" id="KW-0472">Membrane</keyword>
<keyword evidence="10" id="KW-1185">Reference proteome</keyword>